<dbReference type="InterPro" id="IPR042099">
    <property type="entry name" value="ANL_N_sf"/>
</dbReference>
<dbReference type="SUPFAM" id="SSF56801">
    <property type="entry name" value="Acetyl-CoA synthetase-like"/>
    <property type="match status" value="1"/>
</dbReference>
<protein>
    <submittedName>
        <fullName evidence="1">Coenzyme F390 synthetase-like protein</fullName>
    </submittedName>
</protein>
<dbReference type="PANTHER" id="PTHR36932">
    <property type="entry name" value="CAPSULAR POLYSACCHARIDE BIOSYNTHESIS PROTEIN"/>
    <property type="match status" value="1"/>
</dbReference>
<keyword evidence="2" id="KW-1185">Reference proteome</keyword>
<sequence length="467" mass="53200">MGVQCEASVMLRLGEQETTMAGFDYTLVQKWFGRARFQLLDLMRGTQSLTLLKELEAVQFESQEVIRFRQKKMLEAYLDSMRDVPYYKKHKSITEFPVIDKKFINENRESLLNRSYGGKIFRKKTGGSTGEPFVYVTGVKSQSYLWAGILLSWRTAGYHLGEPVAILAGSSLFTSGIKQNIYYGIMNARLFSAFEMSAKRLDTYAREIARGKYRLLYGYASAVQELAEYLLSRPDRPTFSLRGIVTTAENLTPGMRETIERAFGVPCFSQYGCHDAGISAYECEQRKGFHLITDRCYPEVLEDRRLVSTDISNEALFLPRYDTGDLITMSDEPCACGRGFPLIAAVIGRSNDVISDQAGNTVHSEFFTHLFREVQAITAFQVAYDGRTLVVNLHTRDTDTDWSPYKERIQKSLAVERIDFIQNQPFMKSANAKHKFVLKLPEIGLYYETDDCTAKEKSDKDENPHQA</sequence>
<dbReference type="Gene3D" id="3.40.50.12780">
    <property type="entry name" value="N-terminal domain of ligase-like"/>
    <property type="match status" value="1"/>
</dbReference>
<evidence type="ECO:0000313" key="1">
    <source>
        <dbReference type="EMBL" id="ABB75934.1"/>
    </source>
</evidence>
<dbReference type="STRING" id="323848.Nmul_A2647"/>
<dbReference type="KEGG" id="nmu:Nmul_A2647"/>
<dbReference type="Proteomes" id="UP000002718">
    <property type="component" value="Chromosome"/>
</dbReference>
<dbReference type="InterPro" id="IPR053158">
    <property type="entry name" value="CapK_Type1_Caps_Biosynth"/>
</dbReference>
<dbReference type="AlphaFoldDB" id="Q2Y5N7"/>
<name>Q2Y5N7_NITMU</name>
<reference evidence="2" key="1">
    <citation type="submission" date="2005-08" db="EMBL/GenBank/DDBJ databases">
        <title>Complete sequence of chromosome 1 of Nitrosospira multiformis ATCC 25196.</title>
        <authorList>
            <person name="Copeland A."/>
            <person name="Lucas S."/>
            <person name="Lapidus A."/>
            <person name="Barry K."/>
            <person name="Detter J.C."/>
            <person name="Glavina T."/>
            <person name="Hammon N."/>
            <person name="Israni S."/>
            <person name="Pitluck S."/>
            <person name="Chain P."/>
            <person name="Malfatti S."/>
            <person name="Shin M."/>
            <person name="Vergez L."/>
            <person name="Schmutz J."/>
            <person name="Larimer F."/>
            <person name="Land M."/>
            <person name="Hauser L."/>
            <person name="Kyrpides N."/>
            <person name="Lykidis A."/>
            <person name="Richardson P."/>
        </authorList>
    </citation>
    <scope>NUCLEOTIDE SEQUENCE [LARGE SCALE GENOMIC DNA]</scope>
    <source>
        <strain evidence="2">ATCC 25196 / NCIMB 11849 / C 71</strain>
    </source>
</reference>
<organism evidence="1 2">
    <name type="scientific">Nitrosospira multiformis (strain ATCC 25196 / NCIMB 11849 / C 71)</name>
    <dbReference type="NCBI Taxonomy" id="323848"/>
    <lineage>
        <taxon>Bacteria</taxon>
        <taxon>Pseudomonadati</taxon>
        <taxon>Pseudomonadota</taxon>
        <taxon>Betaproteobacteria</taxon>
        <taxon>Nitrosomonadales</taxon>
        <taxon>Nitrosomonadaceae</taxon>
        <taxon>Nitrosospira</taxon>
    </lineage>
</organism>
<dbReference type="EMBL" id="CP000103">
    <property type="protein sequence ID" value="ABB75934.1"/>
    <property type="molecule type" value="Genomic_DNA"/>
</dbReference>
<dbReference type="HOGENOM" id="CLU_035301_5_0_4"/>
<evidence type="ECO:0000313" key="2">
    <source>
        <dbReference type="Proteomes" id="UP000002718"/>
    </source>
</evidence>
<gene>
    <name evidence="1" type="ordered locus">Nmul_A2647</name>
</gene>
<reference evidence="1 2" key="2">
    <citation type="journal article" date="2008" name="Appl. Environ. Microbiol.">
        <title>Complete genome sequence of Nitrosospira multiformis, an ammonia-oxidizing bacterium from the soil environment.</title>
        <authorList>
            <person name="Norton J.M."/>
            <person name="Klotz M.G."/>
            <person name="Stein L.Y."/>
            <person name="Arp D.J."/>
            <person name="Bottomley P.J."/>
            <person name="Chain P.S."/>
            <person name="Hauser L.J."/>
            <person name="Land M.L."/>
            <person name="Larimer F.W."/>
            <person name="Shin M.W."/>
            <person name="Starkenburg S.R."/>
        </authorList>
    </citation>
    <scope>NUCLEOTIDE SEQUENCE [LARGE SCALE GENOMIC DNA]</scope>
    <source>
        <strain evidence="2">ATCC 25196 / NCIMB 11849 / C 71</strain>
    </source>
</reference>
<dbReference type="PANTHER" id="PTHR36932:SF1">
    <property type="entry name" value="CAPSULAR POLYSACCHARIDE BIOSYNTHESIS PROTEIN"/>
    <property type="match status" value="1"/>
</dbReference>
<accession>Q2Y5N7</accession>
<dbReference type="eggNOG" id="COG1541">
    <property type="taxonomic scope" value="Bacteria"/>
</dbReference>
<proteinExistence type="predicted"/>